<dbReference type="Pfam" id="PF00902">
    <property type="entry name" value="TatC"/>
    <property type="match status" value="1"/>
</dbReference>
<keyword evidence="6 7" id="KW-0472">Membrane</keyword>
<comment type="subunit">
    <text evidence="7">The Tat system comprises two distinct complexes: a TatABC complex, containing multiple copies of TatA, TatB and TatC subunits, and a separate TatA complex, containing only TatA subunits. Substrates initially bind to the TatABC complex, which probably triggers association of the separate TatA complex to form the active translocon.</text>
</comment>
<keyword evidence="4 7" id="KW-1133">Transmembrane helix</keyword>
<comment type="function">
    <text evidence="7">Part of the twin-arginine translocation (Tat) system that transports large folded proteins containing a characteristic twin-arginine motif in their signal peptide across membranes. Together with TatB, TatC is part of a receptor directly interacting with Tat signal peptides.</text>
</comment>
<keyword evidence="5 7" id="KW-0811">Translocation</keyword>
<dbReference type="OrthoDB" id="9777044at2"/>
<keyword evidence="7" id="KW-0813">Transport</keyword>
<gene>
    <name evidence="7 9" type="primary">tatC</name>
    <name evidence="9" type="ORF">LC603019_00024</name>
</gene>
<dbReference type="GO" id="GO:0009977">
    <property type="term" value="F:proton motive force dependent protein transmembrane transporter activity"/>
    <property type="evidence" value="ECO:0007669"/>
    <property type="project" value="TreeGrafter"/>
</dbReference>
<feature type="transmembrane region" description="Helical" evidence="7">
    <location>
        <begin position="117"/>
        <end position="143"/>
    </location>
</feature>
<dbReference type="PROSITE" id="PS01218">
    <property type="entry name" value="TATC"/>
    <property type="match status" value="1"/>
</dbReference>
<evidence type="ECO:0000256" key="1">
    <source>
        <dbReference type="ARBA" id="ARBA00004141"/>
    </source>
</evidence>
<evidence type="ECO:0000313" key="10">
    <source>
        <dbReference type="Proteomes" id="UP000324288"/>
    </source>
</evidence>
<dbReference type="NCBIfam" id="TIGR00945">
    <property type="entry name" value="tatC"/>
    <property type="match status" value="1"/>
</dbReference>
<feature type="transmembrane region" description="Helical" evidence="7">
    <location>
        <begin position="201"/>
        <end position="217"/>
    </location>
</feature>
<evidence type="ECO:0000256" key="5">
    <source>
        <dbReference type="ARBA" id="ARBA00023010"/>
    </source>
</evidence>
<dbReference type="InterPro" id="IPR002033">
    <property type="entry name" value="TatC"/>
</dbReference>
<evidence type="ECO:0000256" key="4">
    <source>
        <dbReference type="ARBA" id="ARBA00022989"/>
    </source>
</evidence>
<dbReference type="GO" id="GO:0033281">
    <property type="term" value="C:TAT protein transport complex"/>
    <property type="evidence" value="ECO:0007669"/>
    <property type="project" value="UniProtKB-UniRule"/>
</dbReference>
<evidence type="ECO:0000256" key="8">
    <source>
        <dbReference type="SAM" id="MobiDB-lite"/>
    </source>
</evidence>
<evidence type="ECO:0000256" key="3">
    <source>
        <dbReference type="ARBA" id="ARBA00022927"/>
    </source>
</evidence>
<evidence type="ECO:0000313" key="9">
    <source>
        <dbReference type="EMBL" id="VHN99434.1"/>
    </source>
</evidence>
<reference evidence="9 10" key="1">
    <citation type="submission" date="2019-04" db="EMBL/GenBank/DDBJ databases">
        <authorList>
            <person name="Seth-Smith MB H."/>
            <person name="Seth-Smith H."/>
        </authorList>
    </citation>
    <scope>NUCLEOTIDE SEQUENCE [LARGE SCALE GENOMIC DNA]</scope>
    <source>
        <strain evidence="9">USB-603019</strain>
    </source>
</reference>
<proteinExistence type="inferred from homology"/>
<feature type="region of interest" description="Disordered" evidence="8">
    <location>
        <begin position="253"/>
        <end position="276"/>
    </location>
</feature>
<accession>A0A5E3ZVY5</accession>
<keyword evidence="10" id="KW-1185">Reference proteome</keyword>
<organism evidence="9 10">
    <name type="scientific">Lawsonella clevelandensis</name>
    <dbReference type="NCBI Taxonomy" id="1528099"/>
    <lineage>
        <taxon>Bacteria</taxon>
        <taxon>Bacillati</taxon>
        <taxon>Actinomycetota</taxon>
        <taxon>Actinomycetes</taxon>
        <taxon>Mycobacteriales</taxon>
        <taxon>Lawsonellaceae</taxon>
        <taxon>Lawsonella</taxon>
    </lineage>
</organism>
<dbReference type="Proteomes" id="UP000324288">
    <property type="component" value="Chromosome"/>
</dbReference>
<dbReference type="PANTHER" id="PTHR30371">
    <property type="entry name" value="SEC-INDEPENDENT PROTEIN TRANSLOCASE PROTEIN TATC"/>
    <property type="match status" value="1"/>
</dbReference>
<name>A0A5E3ZVY5_9ACTN</name>
<comment type="similarity">
    <text evidence="7">Belongs to the TatC family.</text>
</comment>
<dbReference type="GO" id="GO:0043953">
    <property type="term" value="P:protein transport by the Tat complex"/>
    <property type="evidence" value="ECO:0007669"/>
    <property type="project" value="UniProtKB-UniRule"/>
</dbReference>
<comment type="subcellular location">
    <subcellularLocation>
        <location evidence="7">Cell membrane</location>
        <topology evidence="7">Multi-pass membrane protein</topology>
    </subcellularLocation>
    <subcellularLocation>
        <location evidence="1">Membrane</location>
        <topology evidence="1">Multi-pass membrane protein</topology>
    </subcellularLocation>
</comment>
<feature type="transmembrane region" description="Helical" evidence="7">
    <location>
        <begin position="163"/>
        <end position="189"/>
    </location>
</feature>
<dbReference type="EMBL" id="LR584267">
    <property type="protein sequence ID" value="VHN99434.1"/>
    <property type="molecule type" value="Genomic_DNA"/>
</dbReference>
<dbReference type="AlphaFoldDB" id="A0A5E3ZVY5"/>
<feature type="transmembrane region" description="Helical" evidence="7">
    <location>
        <begin position="14"/>
        <end position="32"/>
    </location>
</feature>
<feature type="transmembrane region" description="Helical" evidence="7">
    <location>
        <begin position="84"/>
        <end position="105"/>
    </location>
</feature>
<protein>
    <recommendedName>
        <fullName evidence="7">Sec-independent protein translocase protein TatC</fullName>
    </recommendedName>
</protein>
<dbReference type="GO" id="GO:0065002">
    <property type="term" value="P:intracellular protein transmembrane transport"/>
    <property type="evidence" value="ECO:0007669"/>
    <property type="project" value="TreeGrafter"/>
</dbReference>
<evidence type="ECO:0000256" key="6">
    <source>
        <dbReference type="ARBA" id="ARBA00023136"/>
    </source>
</evidence>
<keyword evidence="7" id="KW-1003">Cell membrane</keyword>
<dbReference type="PANTHER" id="PTHR30371:SF0">
    <property type="entry name" value="SEC-INDEPENDENT PROTEIN TRANSLOCASE PROTEIN TATC, CHLOROPLASTIC-RELATED"/>
    <property type="match status" value="1"/>
</dbReference>
<evidence type="ECO:0000256" key="7">
    <source>
        <dbReference type="HAMAP-Rule" id="MF_00902"/>
    </source>
</evidence>
<dbReference type="InterPro" id="IPR019820">
    <property type="entry name" value="Sec-indep_translocase_CS"/>
</dbReference>
<keyword evidence="2 7" id="KW-0812">Transmembrane</keyword>
<dbReference type="PRINTS" id="PR01840">
    <property type="entry name" value="TATCFAMILY"/>
</dbReference>
<keyword evidence="3 7" id="KW-0653">Protein transport</keyword>
<feature type="transmembrane region" description="Helical" evidence="7">
    <location>
        <begin position="223"/>
        <end position="243"/>
    </location>
</feature>
<sequence length="334" mass="37028">MALTEHLRELRKRIIFIVGIIFLAMIFGFVWYDLRIGVIPSLGEILRGPYCAIPPEARLQLGNDDTCRLLATGPFEQFMLRLKVGAVAGCVFASPFWLYQVWAFIAPGLYKREKKFALLYVGIASFLFICGAVLAYFVVAKALDFLLNMGNNVQITALSGTQYFNFMLALIVIFGMSFELPLLIVTLNIMGVVQYEQLKKWRRIAIFCLFCFAAFVTPGGDPVSMTALALTLTVLQEIAIQICRVHDRRKKKERPAWIDTDDDSASPLGTPDAVAPTTLTASGKEVAASTIAAPALLPDDQPLTQVDVHERWAWADVDIDDEEAADNGTDNAPR</sequence>
<evidence type="ECO:0000256" key="2">
    <source>
        <dbReference type="ARBA" id="ARBA00022692"/>
    </source>
</evidence>
<dbReference type="HAMAP" id="MF_00902">
    <property type="entry name" value="TatC"/>
    <property type="match status" value="1"/>
</dbReference>